<dbReference type="PANTHER" id="PTHR40278">
    <property type="entry name" value="DNA UTILIZATION PROTEIN HOFN"/>
    <property type="match status" value="1"/>
</dbReference>
<dbReference type="InterPro" id="IPR052534">
    <property type="entry name" value="Extracell_DNA_Util/SecSys_Comp"/>
</dbReference>
<keyword evidence="2" id="KW-0812">Transmembrane</keyword>
<accession>A0ABU1JSA1</accession>
<gene>
    <name evidence="3" type="ORF">E9232_003405</name>
</gene>
<organism evidence="3 4">
    <name type="scientific">Inquilinus ginsengisoli</name>
    <dbReference type="NCBI Taxonomy" id="363840"/>
    <lineage>
        <taxon>Bacteria</taxon>
        <taxon>Pseudomonadati</taxon>
        <taxon>Pseudomonadota</taxon>
        <taxon>Alphaproteobacteria</taxon>
        <taxon>Rhodospirillales</taxon>
        <taxon>Rhodospirillaceae</taxon>
        <taxon>Inquilinus</taxon>
    </lineage>
</organism>
<feature type="region of interest" description="Disordered" evidence="1">
    <location>
        <begin position="341"/>
        <end position="362"/>
    </location>
</feature>
<dbReference type="PANTHER" id="PTHR40278:SF1">
    <property type="entry name" value="DNA UTILIZATION PROTEIN HOFN"/>
    <property type="match status" value="1"/>
</dbReference>
<evidence type="ECO:0000313" key="3">
    <source>
        <dbReference type="EMBL" id="MDR6290879.1"/>
    </source>
</evidence>
<keyword evidence="2" id="KW-1133">Transmembrane helix</keyword>
<sequence>MSKLNPNQIVEARSMPQSPPLRIIDQALRRFLAWWGSELATFLPERLTGTVGPRHRLPVAEDTDRGFVITDGAVAHSVAAWAAKARRRPVVVRLPTETGLSRQITLPGAAAASLPQLLRREMDRLMPWSGDDVYLAARVLRRTEGGRKIDVEMTIVPRAAVESARRALADFGVPIAAVELDGPEGRLILLPPGADKAAGGGHGLRRAALAAAAVFGLAVFAAGGVIGWQIWQRGRDIGAVEARLAAVRPALEEVRHLRQEIADLSDAQRFIDNKRRSTPAASIVIETVSRILPDDVWLTDLSIAETALRAGGYAADASSLIGAFEGSGRFADTRFLAPSARDRESGRDRFSVGARIEPRLEP</sequence>
<dbReference type="Pfam" id="PF05137">
    <property type="entry name" value="PilN"/>
    <property type="match status" value="1"/>
</dbReference>
<comment type="caution">
    <text evidence="3">The sequence shown here is derived from an EMBL/GenBank/DDBJ whole genome shotgun (WGS) entry which is preliminary data.</text>
</comment>
<name>A0ABU1JSA1_9PROT</name>
<evidence type="ECO:0000313" key="4">
    <source>
        <dbReference type="Proteomes" id="UP001262410"/>
    </source>
</evidence>
<dbReference type="InterPro" id="IPR007813">
    <property type="entry name" value="PilN"/>
</dbReference>
<dbReference type="RefSeq" id="WP_309795647.1">
    <property type="nucleotide sequence ID" value="NZ_JAVDPW010000005.1"/>
</dbReference>
<dbReference type="Proteomes" id="UP001262410">
    <property type="component" value="Unassembled WGS sequence"/>
</dbReference>
<evidence type="ECO:0000256" key="1">
    <source>
        <dbReference type="SAM" id="MobiDB-lite"/>
    </source>
</evidence>
<reference evidence="3 4" key="1">
    <citation type="submission" date="2023-07" db="EMBL/GenBank/DDBJ databases">
        <title>Sorghum-associated microbial communities from plants grown in Nebraska, USA.</title>
        <authorList>
            <person name="Schachtman D."/>
        </authorList>
    </citation>
    <scope>NUCLEOTIDE SEQUENCE [LARGE SCALE GENOMIC DNA]</scope>
    <source>
        <strain evidence="3 4">584</strain>
    </source>
</reference>
<dbReference type="SUPFAM" id="SSF53067">
    <property type="entry name" value="Actin-like ATPase domain"/>
    <property type="match status" value="1"/>
</dbReference>
<feature type="transmembrane region" description="Helical" evidence="2">
    <location>
        <begin position="207"/>
        <end position="231"/>
    </location>
</feature>
<evidence type="ECO:0000256" key="2">
    <source>
        <dbReference type="SAM" id="Phobius"/>
    </source>
</evidence>
<dbReference type="Gene3D" id="3.30.420.380">
    <property type="match status" value="1"/>
</dbReference>
<dbReference type="EMBL" id="JAVDPW010000005">
    <property type="protein sequence ID" value="MDR6290879.1"/>
    <property type="molecule type" value="Genomic_DNA"/>
</dbReference>
<proteinExistence type="predicted"/>
<protein>
    <submittedName>
        <fullName evidence="3">General secretion pathway protein L</fullName>
    </submittedName>
</protein>
<keyword evidence="4" id="KW-1185">Reference proteome</keyword>
<dbReference type="InterPro" id="IPR043129">
    <property type="entry name" value="ATPase_NBD"/>
</dbReference>
<keyword evidence="2" id="KW-0472">Membrane</keyword>